<dbReference type="EMBL" id="CP003282">
    <property type="protein sequence ID" value="AFG38107.1"/>
    <property type="molecule type" value="Genomic_DNA"/>
</dbReference>
<evidence type="ECO:0000256" key="1">
    <source>
        <dbReference type="ARBA" id="ARBA00001947"/>
    </source>
</evidence>
<name>H9UKR4_SPIAZ</name>
<dbReference type="eggNOG" id="COG0491">
    <property type="taxonomic scope" value="Bacteria"/>
</dbReference>
<organism evidence="7 8">
    <name type="scientific">Spirochaeta africana (strain ATCC 700263 / DSM 8902 / Z-7692)</name>
    <dbReference type="NCBI Taxonomy" id="889378"/>
    <lineage>
        <taxon>Bacteria</taxon>
        <taxon>Pseudomonadati</taxon>
        <taxon>Spirochaetota</taxon>
        <taxon>Spirochaetia</taxon>
        <taxon>Spirochaetales</taxon>
        <taxon>Spirochaetaceae</taxon>
        <taxon>Spirochaeta</taxon>
    </lineage>
</organism>
<proteinExistence type="predicted"/>
<dbReference type="InterPro" id="IPR001279">
    <property type="entry name" value="Metallo-B-lactamas"/>
</dbReference>
<keyword evidence="3 7" id="KW-0378">Hydrolase</keyword>
<feature type="region of interest" description="Disordered" evidence="5">
    <location>
        <begin position="201"/>
        <end position="221"/>
    </location>
</feature>
<evidence type="ECO:0000256" key="3">
    <source>
        <dbReference type="ARBA" id="ARBA00022801"/>
    </source>
</evidence>
<sequence length="221" mass="24833">MVERIIVGPLHTNAYIYSISKKECIVIDPGADPELLQRKLDAINMRPRAIIFTHGYLDHISATVQLMQAFAEFDLDIQVGIHQEDAHLLAPDGLQEQESLFSSTGNSALFDTLATELPRHTFTYIDGESVFETGLRVIHTPGRSRGSVCFYEEQQGLVFTGDTLLFKDIGRTNLPEADRTQLITSVTSQLFTLPPETVVFPGHGPRTTIERERRNNPVFRH</sequence>
<evidence type="ECO:0000313" key="7">
    <source>
        <dbReference type="EMBL" id="AFG38107.1"/>
    </source>
</evidence>
<gene>
    <name evidence="7" type="ordered locus">Spiaf_2059</name>
</gene>
<dbReference type="SMART" id="SM00849">
    <property type="entry name" value="Lactamase_B"/>
    <property type="match status" value="1"/>
</dbReference>
<evidence type="ECO:0000313" key="8">
    <source>
        <dbReference type="Proteomes" id="UP000007383"/>
    </source>
</evidence>
<comment type="cofactor">
    <cofactor evidence="1">
        <name>Zn(2+)</name>
        <dbReference type="ChEBI" id="CHEBI:29105"/>
    </cofactor>
</comment>
<protein>
    <submittedName>
        <fullName evidence="7">Zn-dependent hydrolase, glyoxylase</fullName>
    </submittedName>
</protein>
<evidence type="ECO:0000256" key="4">
    <source>
        <dbReference type="ARBA" id="ARBA00022833"/>
    </source>
</evidence>
<dbReference type="CDD" id="cd06262">
    <property type="entry name" value="metallo-hydrolase-like_MBL-fold"/>
    <property type="match status" value="1"/>
</dbReference>
<dbReference type="KEGG" id="sfc:Spiaf_2059"/>
<keyword evidence="4" id="KW-0862">Zinc</keyword>
<dbReference type="GO" id="GO:0046872">
    <property type="term" value="F:metal ion binding"/>
    <property type="evidence" value="ECO:0007669"/>
    <property type="project" value="UniProtKB-KW"/>
</dbReference>
<evidence type="ECO:0000259" key="6">
    <source>
        <dbReference type="SMART" id="SM00849"/>
    </source>
</evidence>
<keyword evidence="8" id="KW-1185">Reference proteome</keyword>
<dbReference type="PATRIC" id="fig|889378.3.peg.2046"/>
<accession>H9UKR4</accession>
<dbReference type="InterPro" id="IPR051453">
    <property type="entry name" value="MBL_Glyoxalase_II"/>
</dbReference>
<evidence type="ECO:0000256" key="2">
    <source>
        <dbReference type="ARBA" id="ARBA00022723"/>
    </source>
</evidence>
<dbReference type="Proteomes" id="UP000007383">
    <property type="component" value="Chromosome"/>
</dbReference>
<dbReference type="AlphaFoldDB" id="H9UKR4"/>
<dbReference type="PANTHER" id="PTHR46233">
    <property type="entry name" value="HYDROXYACYLGLUTATHIONE HYDROLASE GLOC"/>
    <property type="match status" value="1"/>
</dbReference>
<dbReference type="STRING" id="889378.Spiaf_2059"/>
<dbReference type="Gene3D" id="3.60.15.10">
    <property type="entry name" value="Ribonuclease Z/Hydroxyacylglutathione hydrolase-like"/>
    <property type="match status" value="1"/>
</dbReference>
<reference evidence="8" key="1">
    <citation type="journal article" date="2013" name="Stand. Genomic Sci.">
        <title>Complete genome sequence of the halophilic bacterium Spirochaeta africana type strain (Z-7692(T)) from the alkaline Lake Magadi in the East African Rift.</title>
        <authorList>
            <person name="Liolos K."/>
            <person name="Abt B."/>
            <person name="Scheuner C."/>
            <person name="Teshima H."/>
            <person name="Held B."/>
            <person name="Lapidus A."/>
            <person name="Nolan M."/>
            <person name="Lucas S."/>
            <person name="Deshpande S."/>
            <person name="Cheng J.F."/>
            <person name="Tapia R."/>
            <person name="Goodwin L.A."/>
            <person name="Pitluck S."/>
            <person name="Pagani I."/>
            <person name="Ivanova N."/>
            <person name="Mavromatis K."/>
            <person name="Mikhailova N."/>
            <person name="Huntemann M."/>
            <person name="Pati A."/>
            <person name="Chen A."/>
            <person name="Palaniappan K."/>
            <person name="Land M."/>
            <person name="Rohde M."/>
            <person name="Tindall B.J."/>
            <person name="Detter J.C."/>
            <person name="Goker M."/>
            <person name="Bristow J."/>
            <person name="Eisen J.A."/>
            <person name="Markowitz V."/>
            <person name="Hugenholtz P."/>
            <person name="Woyke T."/>
            <person name="Klenk H.P."/>
            <person name="Kyrpides N.C."/>
        </authorList>
    </citation>
    <scope>NUCLEOTIDE SEQUENCE</scope>
    <source>
        <strain evidence="8">ATCC 700263 / DSM 8902 / Z-7692</strain>
    </source>
</reference>
<evidence type="ECO:0000256" key="5">
    <source>
        <dbReference type="SAM" id="MobiDB-lite"/>
    </source>
</evidence>
<dbReference type="GO" id="GO:0016787">
    <property type="term" value="F:hydrolase activity"/>
    <property type="evidence" value="ECO:0007669"/>
    <property type="project" value="UniProtKB-KW"/>
</dbReference>
<keyword evidence="2" id="KW-0479">Metal-binding</keyword>
<dbReference type="Pfam" id="PF00753">
    <property type="entry name" value="Lactamase_B"/>
    <property type="match status" value="1"/>
</dbReference>
<dbReference type="RefSeq" id="WP_014456090.1">
    <property type="nucleotide sequence ID" value="NC_017098.1"/>
</dbReference>
<dbReference type="InterPro" id="IPR036866">
    <property type="entry name" value="RibonucZ/Hydroxyglut_hydro"/>
</dbReference>
<feature type="domain" description="Metallo-beta-lactamase" evidence="6">
    <location>
        <begin position="11"/>
        <end position="203"/>
    </location>
</feature>
<dbReference type="HOGENOM" id="CLU_030571_5_2_12"/>
<dbReference type="PANTHER" id="PTHR46233:SF3">
    <property type="entry name" value="HYDROXYACYLGLUTATHIONE HYDROLASE GLOC"/>
    <property type="match status" value="1"/>
</dbReference>
<dbReference type="SUPFAM" id="SSF56281">
    <property type="entry name" value="Metallo-hydrolase/oxidoreductase"/>
    <property type="match status" value="1"/>
</dbReference>